<evidence type="ECO:0000313" key="3">
    <source>
        <dbReference type="EMBL" id="AJE14548.1"/>
    </source>
</evidence>
<gene>
    <name evidence="3" type="ORF">CL52_05655</name>
</gene>
<keyword evidence="1" id="KW-0472">Membrane</keyword>
<name>A0A8D3XZN1_9GAMM</name>
<reference evidence="3 4" key="2">
    <citation type="journal article" name="Genome Announc.">
        <title>Complete Genome Sequence of Pseudomonas balearica DSM 6083T.</title>
        <authorList>
            <person name="Bennasar-Figueras A."/>
            <person name="Salva-Serra F."/>
            <person name="Jaen-Luchoro D."/>
            <person name="Segui C."/>
            <person name="Aliaga F."/>
            <person name="Busquets A."/>
            <person name="Gomila M."/>
            <person name="Moore E.R."/>
            <person name="Lalucat J."/>
        </authorList>
    </citation>
    <scope>NUCLEOTIDE SEQUENCE [LARGE SCALE GENOMIC DNA]</scope>
    <source>
        <strain evidence="4">DSM 6083</strain>
    </source>
</reference>
<dbReference type="Gene3D" id="1.10.287.70">
    <property type="match status" value="1"/>
</dbReference>
<keyword evidence="1" id="KW-0812">Transmembrane</keyword>
<dbReference type="Pfam" id="PF07885">
    <property type="entry name" value="Ion_trans_2"/>
    <property type="match status" value="1"/>
</dbReference>
<feature type="domain" description="Potassium channel" evidence="2">
    <location>
        <begin position="88"/>
        <end position="156"/>
    </location>
</feature>
<dbReference type="Proteomes" id="UP000031271">
    <property type="component" value="Chromosome"/>
</dbReference>
<dbReference type="SUPFAM" id="SSF81324">
    <property type="entry name" value="Voltage-gated potassium channels"/>
    <property type="match status" value="1"/>
</dbReference>
<feature type="transmembrane region" description="Helical" evidence="1">
    <location>
        <begin position="132"/>
        <end position="153"/>
    </location>
</feature>
<proteinExistence type="predicted"/>
<accession>A0A8D3XZN1</accession>
<protein>
    <recommendedName>
        <fullName evidence="2">Potassium channel domain-containing protein</fullName>
    </recommendedName>
</protein>
<reference evidence="4" key="1">
    <citation type="submission" date="2014-03" db="EMBL/GenBank/DDBJ databases">
        <title>Complete genome of Pseudomonas balearica DSM 6083T, a sewage water isolate from an enrichment with 2-methylnaphthalene.</title>
        <authorList>
            <person name="Salva-Serra F."/>
            <person name="Jaen-Luchoro D."/>
            <person name="Busquets A."/>
            <person name="Pena A."/>
            <person name="Gomila M."/>
            <person name="Bosch R."/>
            <person name="Nogales B."/>
            <person name="Garcia-Valdes E."/>
            <person name="Lalucat J."/>
            <person name="Bennasar A."/>
        </authorList>
    </citation>
    <scope>NUCLEOTIDE SEQUENCE [LARGE SCALE GENOMIC DNA]</scope>
    <source>
        <strain evidence="4">DSM 6083</strain>
    </source>
</reference>
<feature type="transmembrane region" description="Helical" evidence="1">
    <location>
        <begin position="66"/>
        <end position="87"/>
    </location>
</feature>
<evidence type="ECO:0000259" key="2">
    <source>
        <dbReference type="Pfam" id="PF07885"/>
    </source>
</evidence>
<organism evidence="3 4">
    <name type="scientific">Stutzerimonas balearica DSM 6083</name>
    <dbReference type="NCBI Taxonomy" id="1123016"/>
    <lineage>
        <taxon>Bacteria</taxon>
        <taxon>Pseudomonadati</taxon>
        <taxon>Pseudomonadota</taxon>
        <taxon>Gammaproteobacteria</taxon>
        <taxon>Pseudomonadales</taxon>
        <taxon>Pseudomonadaceae</taxon>
        <taxon>Stutzerimonas</taxon>
    </lineage>
</organism>
<dbReference type="KEGG" id="pbm:CL52_05655"/>
<dbReference type="InterPro" id="IPR013099">
    <property type="entry name" value="K_chnl_dom"/>
</dbReference>
<feature type="transmembrane region" description="Helical" evidence="1">
    <location>
        <begin position="108"/>
        <end position="126"/>
    </location>
</feature>
<dbReference type="EMBL" id="CP007511">
    <property type="protein sequence ID" value="AJE14548.1"/>
    <property type="molecule type" value="Genomic_DNA"/>
</dbReference>
<keyword evidence="1" id="KW-1133">Transmembrane helix</keyword>
<sequence>MRFPRIFLLGVLLFLFTAMDITKTTLSTRGGGLLTNAVARSVRACFFVAADCRGESRLLEYSGQCVLLAVLASWILALWASLFLVLASSPGSVISSNTRMPADLWETLYYAGFTLSTLGVGDYVAAGDGWRVLSSAAAFCGLTFITAAITYIVPVLSAVNLQNQLGLLINSLGRSPQELLINSWNGADFSGFYDNADKLRELLVQHTLNHHAYPVIHCFHNCDAQRSVVPALVILDEAVRMLESLPPQVPQNRLKRRMLRKALDRHIEMLQSHPADPQAVRAEPPADLAPLKAAGIPIDESAYRPCEQAAAARREALGALLVADGWNWRHIYRQAAAPG</sequence>
<evidence type="ECO:0000313" key="4">
    <source>
        <dbReference type="Proteomes" id="UP000031271"/>
    </source>
</evidence>
<evidence type="ECO:0000256" key="1">
    <source>
        <dbReference type="SAM" id="Phobius"/>
    </source>
</evidence>
<dbReference type="AlphaFoldDB" id="A0A8D3XZN1"/>